<dbReference type="EMBL" id="QGMK01000886">
    <property type="protein sequence ID" value="TVY76018.1"/>
    <property type="molecule type" value="Genomic_DNA"/>
</dbReference>
<dbReference type="Gene3D" id="1.20.120.1630">
    <property type="match status" value="1"/>
</dbReference>
<protein>
    <recommendedName>
        <fullName evidence="4">Protein-S-isoprenylcysteine O-methyltransferase</fullName>
    </recommendedName>
</protein>
<evidence type="ECO:0000256" key="1">
    <source>
        <dbReference type="SAM" id="Phobius"/>
    </source>
</evidence>
<feature type="transmembrane region" description="Helical" evidence="1">
    <location>
        <begin position="136"/>
        <end position="153"/>
    </location>
</feature>
<feature type="transmembrane region" description="Helical" evidence="1">
    <location>
        <begin position="99"/>
        <end position="116"/>
    </location>
</feature>
<evidence type="ECO:0000313" key="2">
    <source>
        <dbReference type="EMBL" id="TVY76018.1"/>
    </source>
</evidence>
<dbReference type="Proteomes" id="UP000469558">
    <property type="component" value="Unassembled WGS sequence"/>
</dbReference>
<dbReference type="AlphaFoldDB" id="A0A8T9C1T6"/>
<sequence length="224" mass="24610">MSALLDRAYIFSCAASLSLFLAVVAVTYVTSFCFVAPNPANLNKSNRQGSVPKLTLYYVLNTIAMGTGLCHALICATYPSSPSILCPNPSNLSPHLFTWNLHTSIYITTILLAGQITTPKTLTTTGLYSSVQHPTYAASLLIFLANGALLYRMHGVTACWLPKSVVDGRTYGMLLRAGYTSLVGFGIWTLAQRVRDEEAMLKKSFGTQWEEYHKRTKRFIPGVI</sequence>
<accession>A0A8T9C1T6</accession>
<organism evidence="2 3">
    <name type="scientific">Lachnellula suecica</name>
    <dbReference type="NCBI Taxonomy" id="602035"/>
    <lineage>
        <taxon>Eukaryota</taxon>
        <taxon>Fungi</taxon>
        <taxon>Dikarya</taxon>
        <taxon>Ascomycota</taxon>
        <taxon>Pezizomycotina</taxon>
        <taxon>Leotiomycetes</taxon>
        <taxon>Helotiales</taxon>
        <taxon>Lachnaceae</taxon>
        <taxon>Lachnellula</taxon>
    </lineage>
</organism>
<reference evidence="2 3" key="1">
    <citation type="submission" date="2018-05" db="EMBL/GenBank/DDBJ databases">
        <title>Genome sequencing and assembly of the regulated plant pathogen Lachnellula willkommii and related sister species for the development of diagnostic species identification markers.</title>
        <authorList>
            <person name="Giroux E."/>
            <person name="Bilodeau G."/>
        </authorList>
    </citation>
    <scope>NUCLEOTIDE SEQUENCE [LARGE SCALE GENOMIC DNA]</scope>
    <source>
        <strain evidence="2 3">CBS 268.59</strain>
    </source>
</reference>
<comment type="caution">
    <text evidence="2">The sequence shown here is derived from an EMBL/GenBank/DDBJ whole genome shotgun (WGS) entry which is preliminary data.</text>
</comment>
<keyword evidence="1" id="KW-0812">Transmembrane</keyword>
<keyword evidence="1" id="KW-0472">Membrane</keyword>
<evidence type="ECO:0008006" key="4">
    <source>
        <dbReference type="Google" id="ProtNLM"/>
    </source>
</evidence>
<feature type="transmembrane region" description="Helical" evidence="1">
    <location>
        <begin position="14"/>
        <end position="35"/>
    </location>
</feature>
<keyword evidence="3" id="KW-1185">Reference proteome</keyword>
<feature type="transmembrane region" description="Helical" evidence="1">
    <location>
        <begin position="56"/>
        <end position="79"/>
    </location>
</feature>
<proteinExistence type="predicted"/>
<evidence type="ECO:0000313" key="3">
    <source>
        <dbReference type="Proteomes" id="UP000469558"/>
    </source>
</evidence>
<keyword evidence="1" id="KW-1133">Transmembrane helix</keyword>
<dbReference type="OrthoDB" id="422086at2759"/>
<name>A0A8T9C1T6_9HELO</name>
<gene>
    <name evidence="2" type="ORF">LSUE1_G006255</name>
</gene>
<feature type="transmembrane region" description="Helical" evidence="1">
    <location>
        <begin position="173"/>
        <end position="191"/>
    </location>
</feature>